<keyword evidence="2 3" id="KW-0342">GTP-binding</keyword>
<dbReference type="Proteomes" id="UP001345963">
    <property type="component" value="Unassembled WGS sequence"/>
</dbReference>
<dbReference type="NCBIfam" id="TIGR00231">
    <property type="entry name" value="small_GTP"/>
    <property type="match status" value="1"/>
</dbReference>
<dbReference type="EMBL" id="JAHUTI010000955">
    <property type="protein sequence ID" value="MED6232566.1"/>
    <property type="molecule type" value="Genomic_DNA"/>
</dbReference>
<evidence type="ECO:0000256" key="1">
    <source>
        <dbReference type="ARBA" id="ARBA00022741"/>
    </source>
</evidence>
<gene>
    <name evidence="4" type="primary">ARF4_2</name>
    <name evidence="4" type="ORF">ATANTOWER_032451</name>
</gene>
<evidence type="ECO:0000256" key="3">
    <source>
        <dbReference type="RuleBase" id="RU003925"/>
    </source>
</evidence>
<accession>A0ABU7A3C8</accession>
<organism evidence="4 5">
    <name type="scientific">Ataeniobius toweri</name>
    <dbReference type="NCBI Taxonomy" id="208326"/>
    <lineage>
        <taxon>Eukaryota</taxon>
        <taxon>Metazoa</taxon>
        <taxon>Chordata</taxon>
        <taxon>Craniata</taxon>
        <taxon>Vertebrata</taxon>
        <taxon>Euteleostomi</taxon>
        <taxon>Actinopterygii</taxon>
        <taxon>Neopterygii</taxon>
        <taxon>Teleostei</taxon>
        <taxon>Neoteleostei</taxon>
        <taxon>Acanthomorphata</taxon>
        <taxon>Ovalentaria</taxon>
        <taxon>Atherinomorphae</taxon>
        <taxon>Cyprinodontiformes</taxon>
        <taxon>Goodeidae</taxon>
        <taxon>Ataeniobius</taxon>
    </lineage>
</organism>
<evidence type="ECO:0000256" key="2">
    <source>
        <dbReference type="ARBA" id="ARBA00023134"/>
    </source>
</evidence>
<comment type="similarity">
    <text evidence="3">Belongs to the small GTPase superfamily. Arf family.</text>
</comment>
<dbReference type="InterPro" id="IPR006689">
    <property type="entry name" value="Small_GTPase_ARF/SAR"/>
</dbReference>
<dbReference type="InterPro" id="IPR005225">
    <property type="entry name" value="Small_GTP-bd"/>
</dbReference>
<dbReference type="PROSITE" id="PS51417">
    <property type="entry name" value="ARF"/>
    <property type="match status" value="1"/>
</dbReference>
<evidence type="ECO:0000313" key="4">
    <source>
        <dbReference type="EMBL" id="MED6232566.1"/>
    </source>
</evidence>
<dbReference type="InterPro" id="IPR024156">
    <property type="entry name" value="Small_GTPase_ARF"/>
</dbReference>
<dbReference type="Gene3D" id="3.40.50.300">
    <property type="entry name" value="P-loop containing nucleotide triphosphate hydrolases"/>
    <property type="match status" value="1"/>
</dbReference>
<sequence>MGVIISQIFSRFTSKTPVRILMVGLDAAGKTTLLYKLKLAEVVTTIPTIGFNVETVEYKNISFTVWDVGGQTVIRPLWRHYYTNTQGLIYVVDSNDSERIKEAAEELHIQLEEDELKGVPVLVFANKQDLPRAMSVSDITEALSLSGVQQPWFVQPSCAVSGAGLVEGLDWLSNQILKK</sequence>
<dbReference type="SMART" id="SM00178">
    <property type="entry name" value="SAR"/>
    <property type="match status" value="1"/>
</dbReference>
<dbReference type="PANTHER" id="PTHR11711">
    <property type="entry name" value="ADP RIBOSYLATION FACTOR-RELATED"/>
    <property type="match status" value="1"/>
</dbReference>
<dbReference type="SUPFAM" id="SSF52540">
    <property type="entry name" value="P-loop containing nucleoside triphosphate hydrolases"/>
    <property type="match status" value="1"/>
</dbReference>
<protein>
    <submittedName>
        <fullName evidence="4">ADP-ribosylation factor 4</fullName>
    </submittedName>
</protein>
<dbReference type="Pfam" id="PF00025">
    <property type="entry name" value="Arf"/>
    <property type="match status" value="1"/>
</dbReference>
<keyword evidence="5" id="KW-1185">Reference proteome</keyword>
<proteinExistence type="inferred from homology"/>
<name>A0ABU7A3C8_9TELE</name>
<dbReference type="SMART" id="SM00175">
    <property type="entry name" value="RAB"/>
    <property type="match status" value="1"/>
</dbReference>
<dbReference type="InterPro" id="IPR027417">
    <property type="entry name" value="P-loop_NTPase"/>
</dbReference>
<keyword evidence="1 3" id="KW-0547">Nucleotide-binding</keyword>
<comment type="caution">
    <text evidence="4">The sequence shown here is derived from an EMBL/GenBank/DDBJ whole genome shotgun (WGS) entry which is preliminary data.</text>
</comment>
<dbReference type="PRINTS" id="PR00328">
    <property type="entry name" value="SAR1GTPBP"/>
</dbReference>
<reference evidence="4 5" key="1">
    <citation type="submission" date="2021-07" db="EMBL/GenBank/DDBJ databases">
        <authorList>
            <person name="Palmer J.M."/>
        </authorList>
    </citation>
    <scope>NUCLEOTIDE SEQUENCE [LARGE SCALE GENOMIC DNA]</scope>
    <source>
        <strain evidence="4 5">AT_MEX2019</strain>
        <tissue evidence="4">Muscle</tissue>
    </source>
</reference>
<dbReference type="SMART" id="SM00177">
    <property type="entry name" value="ARF"/>
    <property type="match status" value="1"/>
</dbReference>
<evidence type="ECO:0000313" key="5">
    <source>
        <dbReference type="Proteomes" id="UP001345963"/>
    </source>
</evidence>
<dbReference type="CDD" id="cd00878">
    <property type="entry name" value="Arf_Arl"/>
    <property type="match status" value="1"/>
</dbReference>